<comment type="subunit">
    <text evidence="2">Interacts transiently with the RNA polymerase catalytic core formed by RpoA, RpoB, RpoC and RpoZ (2 alpha, 1 beta, 1 beta' and 1 omega subunit) to form the RNA polymerase holoenzyme that can initiate transcription.</text>
</comment>
<comment type="caution">
    <text evidence="10">The sequence shown here is derived from an EMBL/GenBank/DDBJ whole genome shotgun (WGS) entry which is preliminary data.</text>
</comment>
<dbReference type="Gene3D" id="3.10.450.50">
    <property type="match status" value="1"/>
</dbReference>
<dbReference type="AlphaFoldDB" id="A0A4Q2M816"/>
<evidence type="ECO:0000256" key="2">
    <source>
        <dbReference type="ARBA" id="ARBA00011344"/>
    </source>
</evidence>
<evidence type="ECO:0000313" key="9">
    <source>
        <dbReference type="EMBL" id="NYD67568.1"/>
    </source>
</evidence>
<keyword evidence="4" id="KW-0731">Sigma factor</keyword>
<dbReference type="SUPFAM" id="SSF88946">
    <property type="entry name" value="Sigma2 domain of RNA polymerase sigma factors"/>
    <property type="match status" value="1"/>
</dbReference>
<sequence length="323" mass="35615">MTEISFAETRDESLDEQFGRVVDPLRREVHAHCYRMLGSAFDADDAVQETLLRAWRSFERFDGRSSVRTWVYTIATRVCIDASTSRGRRALPVDLGPSTEVGPAHLAPHDDVRWITPYPDPVDASERRNTIELAFSAALQRLNGNQRAAFLLSDVVGYSAPEVAEMMSTTTASVHSALARARRALGERSGSETAAPPASSETVALARRFAAALADADLDGFVDLLTPDVTWEMPPLAEWYEGRRAVAAFAQAVPMTQCPSWRTRLLVANGHPAVAFFLGDGENPKHRPWSITVLVPRGDRIASIYSFLDARLFARFGLPESVQ</sequence>
<dbReference type="InterPro" id="IPR014305">
    <property type="entry name" value="RNA_pol_sigma-G_actinobac"/>
</dbReference>
<name>A0A4Q2M816_9MICO</name>
<dbReference type="Gene3D" id="1.10.10.10">
    <property type="entry name" value="Winged helix-like DNA-binding domain superfamily/Winged helix DNA-binding domain"/>
    <property type="match status" value="1"/>
</dbReference>
<accession>A0A4Q2M816</accession>
<dbReference type="NCBIfam" id="NF006089">
    <property type="entry name" value="PRK08241.1"/>
    <property type="match status" value="1"/>
</dbReference>
<dbReference type="NCBIfam" id="TIGR02937">
    <property type="entry name" value="sigma70-ECF"/>
    <property type="match status" value="1"/>
</dbReference>
<dbReference type="EMBL" id="JACCBI010000001">
    <property type="protein sequence ID" value="NYD67568.1"/>
    <property type="molecule type" value="Genomic_DNA"/>
</dbReference>
<evidence type="ECO:0000259" key="8">
    <source>
        <dbReference type="Pfam" id="PF12680"/>
    </source>
</evidence>
<dbReference type="InterPro" id="IPR036388">
    <property type="entry name" value="WH-like_DNA-bd_sf"/>
</dbReference>
<proteinExistence type="inferred from homology"/>
<dbReference type="InterPro" id="IPR013324">
    <property type="entry name" value="RNA_pol_sigma_r3/r4-like"/>
</dbReference>
<dbReference type="PANTHER" id="PTHR43133:SF65">
    <property type="entry name" value="ECF RNA POLYMERASE SIGMA FACTOR SIGG"/>
    <property type="match status" value="1"/>
</dbReference>
<dbReference type="GO" id="GO:0003677">
    <property type="term" value="F:DNA binding"/>
    <property type="evidence" value="ECO:0007669"/>
    <property type="project" value="InterPro"/>
</dbReference>
<keyword evidence="11" id="KW-1185">Reference proteome</keyword>
<dbReference type="CDD" id="cd06171">
    <property type="entry name" value="Sigma70_r4"/>
    <property type="match status" value="1"/>
</dbReference>
<evidence type="ECO:0000256" key="4">
    <source>
        <dbReference type="ARBA" id="ARBA00023082"/>
    </source>
</evidence>
<dbReference type="Pfam" id="PF04542">
    <property type="entry name" value="Sigma70_r2"/>
    <property type="match status" value="1"/>
</dbReference>
<dbReference type="NCBIfam" id="TIGR02960">
    <property type="entry name" value="SigX5"/>
    <property type="match status" value="1"/>
</dbReference>
<dbReference type="InterPro" id="IPR013325">
    <property type="entry name" value="RNA_pol_sigma_r2"/>
</dbReference>
<dbReference type="SUPFAM" id="SSF88659">
    <property type="entry name" value="Sigma3 and sigma4 domains of RNA polymerase sigma factors"/>
    <property type="match status" value="1"/>
</dbReference>
<feature type="domain" description="RNA polymerase sigma factor 70 region 4 type 2" evidence="7">
    <location>
        <begin position="134"/>
        <end position="185"/>
    </location>
</feature>
<dbReference type="GO" id="GO:0006352">
    <property type="term" value="P:DNA-templated transcription initiation"/>
    <property type="evidence" value="ECO:0007669"/>
    <property type="project" value="InterPro"/>
</dbReference>
<organism evidence="10 11">
    <name type="scientific">Agromyces atrinae</name>
    <dbReference type="NCBI Taxonomy" id="592376"/>
    <lineage>
        <taxon>Bacteria</taxon>
        <taxon>Bacillati</taxon>
        <taxon>Actinomycetota</taxon>
        <taxon>Actinomycetes</taxon>
        <taxon>Micrococcales</taxon>
        <taxon>Microbacteriaceae</taxon>
        <taxon>Agromyces</taxon>
    </lineage>
</organism>
<dbReference type="InterPro" id="IPR014284">
    <property type="entry name" value="RNA_pol_sigma-70_dom"/>
</dbReference>
<dbReference type="Proteomes" id="UP000581087">
    <property type="component" value="Unassembled WGS sequence"/>
</dbReference>
<dbReference type="Pfam" id="PF08281">
    <property type="entry name" value="Sigma70_r4_2"/>
    <property type="match status" value="1"/>
</dbReference>
<feature type="domain" description="RNA polymerase sigma-70 region 2" evidence="6">
    <location>
        <begin position="22"/>
        <end position="88"/>
    </location>
</feature>
<dbReference type="InterPro" id="IPR013249">
    <property type="entry name" value="RNA_pol_sigma70_r4_t2"/>
</dbReference>
<keyword evidence="3" id="KW-0805">Transcription regulation</keyword>
<feature type="domain" description="SnoaL-like" evidence="8">
    <location>
        <begin position="206"/>
        <end position="292"/>
    </location>
</feature>
<dbReference type="EMBL" id="SDPM01000001">
    <property type="protein sequence ID" value="RXZ88219.1"/>
    <property type="molecule type" value="Genomic_DNA"/>
</dbReference>
<gene>
    <name evidence="9" type="ORF">BJ972_002087</name>
    <name evidence="10" type="ORF">ESP50_03300</name>
</gene>
<evidence type="ECO:0000259" key="6">
    <source>
        <dbReference type="Pfam" id="PF04542"/>
    </source>
</evidence>
<comment type="similarity">
    <text evidence="1">Belongs to the sigma-70 factor family. ECF subfamily.</text>
</comment>
<dbReference type="PANTHER" id="PTHR43133">
    <property type="entry name" value="RNA POLYMERASE ECF-TYPE SIGMA FACTO"/>
    <property type="match status" value="1"/>
</dbReference>
<dbReference type="Proteomes" id="UP000292686">
    <property type="component" value="Unassembled WGS sequence"/>
</dbReference>
<dbReference type="OrthoDB" id="7376212at2"/>
<evidence type="ECO:0000313" key="12">
    <source>
        <dbReference type="Proteomes" id="UP000581087"/>
    </source>
</evidence>
<reference evidence="9 12" key="2">
    <citation type="submission" date="2020-07" db="EMBL/GenBank/DDBJ databases">
        <title>Sequencing the genomes of 1000 actinobacteria strains.</title>
        <authorList>
            <person name="Klenk H.-P."/>
        </authorList>
    </citation>
    <scope>NUCLEOTIDE SEQUENCE [LARGE SCALE GENOMIC DNA]</scope>
    <source>
        <strain evidence="9 12">DSM 23870</strain>
    </source>
</reference>
<dbReference type="Pfam" id="PF12680">
    <property type="entry name" value="SnoaL_2"/>
    <property type="match status" value="1"/>
</dbReference>
<dbReference type="SUPFAM" id="SSF54427">
    <property type="entry name" value="NTF2-like"/>
    <property type="match status" value="1"/>
</dbReference>
<dbReference type="Gene3D" id="1.10.1740.10">
    <property type="match status" value="1"/>
</dbReference>
<evidence type="ECO:0000256" key="5">
    <source>
        <dbReference type="ARBA" id="ARBA00023163"/>
    </source>
</evidence>
<dbReference type="InterPro" id="IPR007627">
    <property type="entry name" value="RNA_pol_sigma70_r2"/>
</dbReference>
<dbReference type="InterPro" id="IPR039425">
    <property type="entry name" value="RNA_pol_sigma-70-like"/>
</dbReference>
<protein>
    <submittedName>
        <fullName evidence="9">RNA polymerase sigma-70 factor (ECF subfamily)</fullName>
    </submittedName>
    <submittedName>
        <fullName evidence="10">Sigma-70 family RNA polymerase sigma factor</fullName>
    </submittedName>
</protein>
<evidence type="ECO:0000256" key="3">
    <source>
        <dbReference type="ARBA" id="ARBA00023015"/>
    </source>
</evidence>
<evidence type="ECO:0000259" key="7">
    <source>
        <dbReference type="Pfam" id="PF08281"/>
    </source>
</evidence>
<dbReference type="InterPro" id="IPR032710">
    <property type="entry name" value="NTF2-like_dom_sf"/>
</dbReference>
<evidence type="ECO:0000313" key="11">
    <source>
        <dbReference type="Proteomes" id="UP000292686"/>
    </source>
</evidence>
<evidence type="ECO:0000313" key="10">
    <source>
        <dbReference type="EMBL" id="RXZ88219.1"/>
    </source>
</evidence>
<reference evidence="10 11" key="1">
    <citation type="submission" date="2019-01" db="EMBL/GenBank/DDBJ databases">
        <title>Agromyces.</title>
        <authorList>
            <person name="Li J."/>
        </authorList>
    </citation>
    <scope>NUCLEOTIDE SEQUENCE [LARGE SCALE GENOMIC DNA]</scope>
    <source>
        <strain evidence="10 11">DSM 23870</strain>
    </source>
</reference>
<keyword evidence="5" id="KW-0804">Transcription</keyword>
<dbReference type="InterPro" id="IPR037401">
    <property type="entry name" value="SnoaL-like"/>
</dbReference>
<dbReference type="GO" id="GO:0016987">
    <property type="term" value="F:sigma factor activity"/>
    <property type="evidence" value="ECO:0007669"/>
    <property type="project" value="UniProtKB-KW"/>
</dbReference>
<dbReference type="RefSeq" id="WP_129172483.1">
    <property type="nucleotide sequence ID" value="NZ_JACCBI010000001.1"/>
</dbReference>
<evidence type="ECO:0000256" key="1">
    <source>
        <dbReference type="ARBA" id="ARBA00010641"/>
    </source>
</evidence>